<reference evidence="1" key="1">
    <citation type="submission" date="2023-04" db="EMBL/GenBank/DDBJ databases">
        <title>Phytophthora lilii NBRC 32176.</title>
        <authorList>
            <person name="Ichikawa N."/>
            <person name="Sato H."/>
            <person name="Tonouchi N."/>
        </authorList>
    </citation>
    <scope>NUCLEOTIDE SEQUENCE</scope>
    <source>
        <strain evidence="1">NBRC 32176</strain>
    </source>
</reference>
<evidence type="ECO:0000313" key="2">
    <source>
        <dbReference type="Proteomes" id="UP001165083"/>
    </source>
</evidence>
<organism evidence="1 2">
    <name type="scientific">Phytophthora lilii</name>
    <dbReference type="NCBI Taxonomy" id="2077276"/>
    <lineage>
        <taxon>Eukaryota</taxon>
        <taxon>Sar</taxon>
        <taxon>Stramenopiles</taxon>
        <taxon>Oomycota</taxon>
        <taxon>Peronosporomycetes</taxon>
        <taxon>Peronosporales</taxon>
        <taxon>Peronosporaceae</taxon>
        <taxon>Phytophthora</taxon>
    </lineage>
</organism>
<evidence type="ECO:0000313" key="1">
    <source>
        <dbReference type="EMBL" id="GMF35314.1"/>
    </source>
</evidence>
<accession>A0A9W6XBN8</accession>
<name>A0A9W6XBN8_9STRA</name>
<dbReference type="AlphaFoldDB" id="A0A9W6XBN8"/>
<keyword evidence="2" id="KW-1185">Reference proteome</keyword>
<dbReference type="Proteomes" id="UP001165083">
    <property type="component" value="Unassembled WGS sequence"/>
</dbReference>
<dbReference type="EMBL" id="BSXW01001271">
    <property type="protein sequence ID" value="GMF35314.1"/>
    <property type="molecule type" value="Genomic_DNA"/>
</dbReference>
<proteinExistence type="predicted"/>
<protein>
    <submittedName>
        <fullName evidence="1">Unnamed protein product</fullName>
    </submittedName>
</protein>
<gene>
    <name evidence="1" type="ORF">Plil01_001501100</name>
</gene>
<sequence>MNQSCTTPSENIANDWHVQPPTKRTAAGCLVGGLSSQPSSYSVDSRKECSATEIASPKSNNVENISRIELEEPSFPVLCAGSAQLRGAAARGIHFCITSALTMYMFH</sequence>
<comment type="caution">
    <text evidence="1">The sequence shown here is derived from an EMBL/GenBank/DDBJ whole genome shotgun (WGS) entry which is preliminary data.</text>
</comment>